<dbReference type="EMBL" id="SLZY01000019">
    <property type="protein sequence ID" value="TCS69769.1"/>
    <property type="molecule type" value="Genomic_DNA"/>
</dbReference>
<feature type="non-terminal residue" evidence="1">
    <location>
        <position position="39"/>
    </location>
</feature>
<keyword evidence="2" id="KW-1185">Reference proteome</keyword>
<gene>
    <name evidence="1" type="ORF">EDC61_11970</name>
</gene>
<accession>A0A4R3JS00</accession>
<protein>
    <submittedName>
        <fullName evidence="1">Uncharacterized protein</fullName>
    </submittedName>
</protein>
<evidence type="ECO:0000313" key="1">
    <source>
        <dbReference type="EMBL" id="TCS69769.1"/>
    </source>
</evidence>
<evidence type="ECO:0000313" key="2">
    <source>
        <dbReference type="Proteomes" id="UP000295135"/>
    </source>
</evidence>
<dbReference type="Proteomes" id="UP000295135">
    <property type="component" value="Unassembled WGS sequence"/>
</dbReference>
<dbReference type="AlphaFoldDB" id="A0A4R3JS00"/>
<reference evidence="1 2" key="1">
    <citation type="submission" date="2019-03" db="EMBL/GenBank/DDBJ databases">
        <title>Genomic Encyclopedia of Type Strains, Phase IV (KMG-IV): sequencing the most valuable type-strain genomes for metagenomic binning, comparative biology and taxonomic classification.</title>
        <authorList>
            <person name="Goeker M."/>
        </authorList>
    </citation>
    <scope>NUCLEOTIDE SEQUENCE [LARGE SCALE GENOMIC DNA]</scope>
    <source>
        <strain evidence="1 2">DSM 103923</strain>
    </source>
</reference>
<comment type="caution">
    <text evidence="1">The sequence shown here is derived from an EMBL/GenBank/DDBJ whole genome shotgun (WGS) entry which is preliminary data.</text>
</comment>
<name>A0A4R3JS00_9PROT</name>
<proteinExistence type="predicted"/>
<organism evidence="1 2">
    <name type="scientific">Sulfuritortus calidifontis</name>
    <dbReference type="NCBI Taxonomy" id="1914471"/>
    <lineage>
        <taxon>Bacteria</taxon>
        <taxon>Pseudomonadati</taxon>
        <taxon>Pseudomonadota</taxon>
        <taxon>Betaproteobacteria</taxon>
        <taxon>Nitrosomonadales</taxon>
        <taxon>Thiobacillaceae</taxon>
        <taxon>Sulfuritortus</taxon>
    </lineage>
</organism>
<sequence>MAIETQYYSFQGIVTLGTAGSNALEEYEVGNCPALSVDL</sequence>